<feature type="transmembrane region" description="Helical" evidence="6">
    <location>
        <begin position="411"/>
        <end position="435"/>
    </location>
</feature>
<proteinExistence type="predicted"/>
<reference evidence="7 8" key="1">
    <citation type="submission" date="2016-11" db="EMBL/GenBank/DDBJ databases">
        <authorList>
            <person name="Manzoor S."/>
        </authorList>
    </citation>
    <scope>NUCLEOTIDE SEQUENCE [LARGE SCALE GENOMIC DNA]</scope>
    <source>
        <strain evidence="7">Clostridium ultunense strain Esp</strain>
    </source>
</reference>
<dbReference type="InterPro" id="IPR002797">
    <property type="entry name" value="Polysacc_synth"/>
</dbReference>
<evidence type="ECO:0000256" key="2">
    <source>
        <dbReference type="ARBA" id="ARBA00022475"/>
    </source>
</evidence>
<dbReference type="PIRSF" id="PIRSF038958">
    <property type="entry name" value="PG_synth_SpoVB"/>
    <property type="match status" value="1"/>
</dbReference>
<accession>A0A1M4PKZ1</accession>
<evidence type="ECO:0000256" key="5">
    <source>
        <dbReference type="ARBA" id="ARBA00023136"/>
    </source>
</evidence>
<feature type="transmembrane region" description="Helical" evidence="6">
    <location>
        <begin position="447"/>
        <end position="466"/>
    </location>
</feature>
<sequence>MRKKGFVYGSILLVLVNFIIQIINFAYDVMLSKFLGAEAMGLFQMAMSILMIFLIFSTVGIPTAVSRLVAEQNSQKNHYAIEKTLKVALILTLFLSIIFSLIIILFSENIALRVFRDKKMVSALYLLIPAIVVISISSVLRGYYYGLKLIMVPSISQIIEHVTRFVIVLGFLYYICPVEPIYGAFIAIAGIAIGEIFDLIWLIYMLKPWKRKNQYIKPNKIYINTILRQILPIAMPIGISGLLNVILRFINSILIPQNLMKIGYTNREAVATFGRITGMTMPLIMLPFIVTSAMVINLVPNLSEQMALKNYRNVRHNIIFSIKITLMAAIPLTGLYIFFSEPLGFYLYGDLKVGQFINLMACGTIFKALQHTFSGILNGLKKHMIVTLNRLLGMVIQVLTIYYLVGNPWFGINGFFIGFLLSGIVTFVLDTIAIRKVIKLKIDCVDIIFKPLLATAIMVLIIYNGIELLYGYGSNNVWAFLFSLIIGVSAYIFVLYITKAIPKNSFRKLIEG</sequence>
<evidence type="ECO:0000313" key="7">
    <source>
        <dbReference type="EMBL" id="SHD76126.1"/>
    </source>
</evidence>
<dbReference type="RefSeq" id="WP_109840466.1">
    <property type="nucleotide sequence ID" value="NZ_LT669839.1"/>
</dbReference>
<dbReference type="PANTHER" id="PTHR30250">
    <property type="entry name" value="PST FAMILY PREDICTED COLANIC ACID TRANSPORTER"/>
    <property type="match status" value="1"/>
</dbReference>
<evidence type="ECO:0000313" key="8">
    <source>
        <dbReference type="Proteomes" id="UP000245423"/>
    </source>
</evidence>
<feature type="transmembrane region" description="Helical" evidence="6">
    <location>
        <begin position="226"/>
        <end position="250"/>
    </location>
</feature>
<keyword evidence="8" id="KW-1185">Reference proteome</keyword>
<feature type="transmembrane region" description="Helical" evidence="6">
    <location>
        <begin position="85"/>
        <end position="106"/>
    </location>
</feature>
<dbReference type="GO" id="GO:0005886">
    <property type="term" value="C:plasma membrane"/>
    <property type="evidence" value="ECO:0007669"/>
    <property type="project" value="UniProtKB-SubCell"/>
</dbReference>
<evidence type="ECO:0000256" key="1">
    <source>
        <dbReference type="ARBA" id="ARBA00004651"/>
    </source>
</evidence>
<comment type="subcellular location">
    <subcellularLocation>
        <location evidence="1">Cell membrane</location>
        <topology evidence="1">Multi-pass membrane protein</topology>
    </subcellularLocation>
</comment>
<dbReference type="InterPro" id="IPR024923">
    <property type="entry name" value="PG_synth_SpoVB"/>
</dbReference>
<dbReference type="PANTHER" id="PTHR30250:SF21">
    <property type="entry name" value="LIPID II FLIPPASE MURJ"/>
    <property type="match status" value="1"/>
</dbReference>
<feature type="transmembrane region" description="Helical" evidence="6">
    <location>
        <begin position="126"/>
        <end position="146"/>
    </location>
</feature>
<keyword evidence="4 6" id="KW-1133">Transmembrane helix</keyword>
<dbReference type="AlphaFoldDB" id="A0A1M4PKZ1"/>
<evidence type="ECO:0000256" key="4">
    <source>
        <dbReference type="ARBA" id="ARBA00022989"/>
    </source>
</evidence>
<evidence type="ECO:0000256" key="3">
    <source>
        <dbReference type="ARBA" id="ARBA00022692"/>
    </source>
</evidence>
<dbReference type="EMBL" id="LT669839">
    <property type="protein sequence ID" value="SHD76126.1"/>
    <property type="molecule type" value="Genomic_DNA"/>
</dbReference>
<keyword evidence="2" id="KW-1003">Cell membrane</keyword>
<evidence type="ECO:0000256" key="6">
    <source>
        <dbReference type="SAM" id="Phobius"/>
    </source>
</evidence>
<feature type="transmembrane region" description="Helical" evidence="6">
    <location>
        <begin position="39"/>
        <end position="65"/>
    </location>
</feature>
<feature type="transmembrane region" description="Helical" evidence="6">
    <location>
        <begin position="478"/>
        <end position="498"/>
    </location>
</feature>
<keyword evidence="5 6" id="KW-0472">Membrane</keyword>
<dbReference type="Pfam" id="PF01943">
    <property type="entry name" value="Polysacc_synt"/>
    <property type="match status" value="1"/>
</dbReference>
<feature type="transmembrane region" description="Helical" evidence="6">
    <location>
        <begin position="279"/>
        <end position="299"/>
    </location>
</feature>
<name>A0A1M4PKZ1_9FIRM</name>
<feature type="transmembrane region" description="Helical" evidence="6">
    <location>
        <begin position="181"/>
        <end position="206"/>
    </location>
</feature>
<feature type="transmembrane region" description="Helical" evidence="6">
    <location>
        <begin position="158"/>
        <end position="175"/>
    </location>
</feature>
<dbReference type="InterPro" id="IPR050833">
    <property type="entry name" value="Poly_Biosynth_Transport"/>
</dbReference>
<dbReference type="OrthoDB" id="9775950at2"/>
<feature type="transmembrane region" description="Helical" evidence="6">
    <location>
        <begin position="387"/>
        <end position="405"/>
    </location>
</feature>
<organism evidence="7 8">
    <name type="scientific">[Clostridium] ultunense Esp</name>
    <dbReference type="NCBI Taxonomy" id="1288971"/>
    <lineage>
        <taxon>Bacteria</taxon>
        <taxon>Bacillati</taxon>
        <taxon>Bacillota</taxon>
        <taxon>Tissierellia</taxon>
        <taxon>Tissierellales</taxon>
        <taxon>Tepidimicrobiaceae</taxon>
        <taxon>Schnuerera</taxon>
    </lineage>
</organism>
<feature type="transmembrane region" description="Helical" evidence="6">
    <location>
        <begin position="7"/>
        <end position="27"/>
    </location>
</feature>
<keyword evidence="3 6" id="KW-0812">Transmembrane</keyword>
<feature type="transmembrane region" description="Helical" evidence="6">
    <location>
        <begin position="345"/>
        <end position="366"/>
    </location>
</feature>
<protein>
    <submittedName>
        <fullName evidence="7">Stage V sporulation protein B</fullName>
    </submittedName>
</protein>
<feature type="transmembrane region" description="Helical" evidence="6">
    <location>
        <begin position="320"/>
        <end position="339"/>
    </location>
</feature>
<gene>
    <name evidence="7" type="ORF">CUESP1_0745</name>
</gene>
<dbReference type="Proteomes" id="UP000245423">
    <property type="component" value="Chromosome 1"/>
</dbReference>